<keyword evidence="1" id="KW-0732">Signal</keyword>
<evidence type="ECO:0000256" key="1">
    <source>
        <dbReference type="SAM" id="SignalP"/>
    </source>
</evidence>
<organism evidence="2">
    <name type="scientific">Acetithermum autotrophicum</name>
    <dbReference type="NCBI Taxonomy" id="1446466"/>
    <lineage>
        <taxon>Bacteria</taxon>
        <taxon>Candidatus Bipolaricaulota</taxon>
        <taxon>Candidatus Acetithermum</taxon>
    </lineage>
</organism>
<dbReference type="Gene3D" id="2.40.160.60">
    <property type="entry name" value="Outer membrane protein transport protein (OMPP1/FadL/TodX)"/>
    <property type="match status" value="1"/>
</dbReference>
<dbReference type="SUPFAM" id="SSF56935">
    <property type="entry name" value="Porins"/>
    <property type="match status" value="1"/>
</dbReference>
<dbReference type="EMBL" id="AP011803">
    <property type="protein sequence ID" value="BAL60015.1"/>
    <property type="molecule type" value="Genomic_DNA"/>
</dbReference>
<reference evidence="2" key="1">
    <citation type="journal article" date="2005" name="Environ. Microbiol.">
        <title>Genetic and functional properties of uncultivated thermophilic crenarchaeotes from a subsurface gold mine as revealed by analysis of genome fragments.</title>
        <authorList>
            <person name="Nunoura T."/>
            <person name="Hirayama H."/>
            <person name="Takami H."/>
            <person name="Oida H."/>
            <person name="Nishi S."/>
            <person name="Shimamura S."/>
            <person name="Suzuki Y."/>
            <person name="Inagaki F."/>
            <person name="Takai K."/>
            <person name="Nealson K.H."/>
            <person name="Horikoshi K."/>
        </authorList>
    </citation>
    <scope>NUCLEOTIDE SEQUENCE</scope>
</reference>
<sequence>MKYLLYLLSLLCIALIPVSSSAAPVLFEMGTSARAIALGGAFAAIADDEGAIFYNPAGLAWLSKTTIAVFYQRAFDVVHHIALAGAGRGWGVQVLQIDTGPLESTNEFGNPAGEQAHYASYAGLVGGAVGLGNFALGLRGKLSRDERETQWGIDAGALAQLGAVRVGLVAENLLGSAAISLKLGTAFVMTLSPRMLLTISAEFWNLLSRPEMHLGLEASINGVQIRAGYDGVAVITGAGARWNSLRLDWAYRMHPQLPASTIVTVAYLF</sequence>
<name>H5SU15_ACEAU</name>
<evidence type="ECO:0008006" key="3">
    <source>
        <dbReference type="Google" id="ProtNLM"/>
    </source>
</evidence>
<gene>
    <name evidence="2" type="ORF">HGMM_OP4C651</name>
</gene>
<accession>H5SU15</accession>
<evidence type="ECO:0000313" key="2">
    <source>
        <dbReference type="EMBL" id="BAL60015.1"/>
    </source>
</evidence>
<reference evidence="2" key="2">
    <citation type="journal article" date="2012" name="PLoS ONE">
        <title>A Deeply Branching Thermophilic Bacterium with an Ancient Acetyl-CoA Pathway Dominates a Subsurface Ecosystem.</title>
        <authorList>
            <person name="Takami H."/>
            <person name="Noguchi H."/>
            <person name="Takaki Y."/>
            <person name="Uchiyama I."/>
            <person name="Toyoda A."/>
            <person name="Nishi S."/>
            <person name="Chee G.-J."/>
            <person name="Arai W."/>
            <person name="Nunoura T."/>
            <person name="Itoh T."/>
            <person name="Hattori M."/>
            <person name="Takai K."/>
        </authorList>
    </citation>
    <scope>NUCLEOTIDE SEQUENCE</scope>
</reference>
<proteinExistence type="predicted"/>
<feature type="chain" id="PRO_5003598523" description="PorV/PorQ family protein" evidence="1">
    <location>
        <begin position="23"/>
        <end position="269"/>
    </location>
</feature>
<protein>
    <recommendedName>
        <fullName evidence="3">PorV/PorQ family protein</fullName>
    </recommendedName>
</protein>
<dbReference type="AlphaFoldDB" id="H5SU15"/>
<feature type="signal peptide" evidence="1">
    <location>
        <begin position="1"/>
        <end position="22"/>
    </location>
</feature>